<evidence type="ECO:0000313" key="2">
    <source>
        <dbReference type="EMBL" id="CAG9790448.1"/>
    </source>
</evidence>
<dbReference type="EMBL" id="OU893353">
    <property type="protein sequence ID" value="CAG9790448.1"/>
    <property type="molecule type" value="Genomic_DNA"/>
</dbReference>
<evidence type="ECO:0000313" key="3">
    <source>
        <dbReference type="Proteomes" id="UP001153714"/>
    </source>
</evidence>
<dbReference type="Proteomes" id="UP001153714">
    <property type="component" value="Chromosome 22"/>
</dbReference>
<organism evidence="2 3">
    <name type="scientific">Diatraea saccharalis</name>
    <name type="common">sugarcane borer</name>
    <dbReference type="NCBI Taxonomy" id="40085"/>
    <lineage>
        <taxon>Eukaryota</taxon>
        <taxon>Metazoa</taxon>
        <taxon>Ecdysozoa</taxon>
        <taxon>Arthropoda</taxon>
        <taxon>Hexapoda</taxon>
        <taxon>Insecta</taxon>
        <taxon>Pterygota</taxon>
        <taxon>Neoptera</taxon>
        <taxon>Endopterygota</taxon>
        <taxon>Lepidoptera</taxon>
        <taxon>Glossata</taxon>
        <taxon>Ditrysia</taxon>
        <taxon>Pyraloidea</taxon>
        <taxon>Crambidae</taxon>
        <taxon>Crambinae</taxon>
        <taxon>Diatraea</taxon>
    </lineage>
</organism>
<dbReference type="Gene3D" id="3.40.350.10">
    <property type="entry name" value="Creatinase/prolidase N-terminal domain"/>
    <property type="match status" value="1"/>
</dbReference>
<sequence>MTYDSTVGSTNGDYFSRFTYNVNCDEIPMRYFNWAEPDMPDYVSFDTTSTKNSREGSLARLTAVRDVMAENDVDAYVIPTADAHNSQYIAPADARRVWLSGLQGSSGTVVVTATEALVWTDSRYFTQFEIQVNTEHFKLMRQGTDASIQSWLVDNMAQNSVVGIDPTTYTRTAWITLEAALRAVNVTLKSTPQNLVDIARERIGDPAPNRPNDDLIPLNVNFTGE</sequence>
<feature type="domain" description="Creatinase N-terminal" evidence="1">
    <location>
        <begin position="60"/>
        <end position="184"/>
    </location>
</feature>
<dbReference type="PANTHER" id="PTHR43763:SF6">
    <property type="entry name" value="XAA-PRO AMINOPEPTIDASE 1"/>
    <property type="match status" value="1"/>
</dbReference>
<gene>
    <name evidence="2" type="ORF">DIATSA_LOCUS8116</name>
</gene>
<dbReference type="InterPro" id="IPR000587">
    <property type="entry name" value="Creatinase_N"/>
</dbReference>
<dbReference type="OrthoDB" id="9995434at2759"/>
<accession>A0A9N9R6T7</accession>
<dbReference type="Pfam" id="PF01321">
    <property type="entry name" value="Creatinase_N"/>
    <property type="match status" value="1"/>
</dbReference>
<dbReference type="InterPro" id="IPR050422">
    <property type="entry name" value="X-Pro_aminopeptidase_P"/>
</dbReference>
<name>A0A9N9R6T7_9NEOP</name>
<dbReference type="PANTHER" id="PTHR43763">
    <property type="entry name" value="XAA-PRO AMINOPEPTIDASE 1"/>
    <property type="match status" value="1"/>
</dbReference>
<dbReference type="InterPro" id="IPR029149">
    <property type="entry name" value="Creatin/AminoP/Spt16_N"/>
</dbReference>
<keyword evidence="3" id="KW-1185">Reference proteome</keyword>
<reference evidence="2" key="2">
    <citation type="submission" date="2022-10" db="EMBL/GenBank/DDBJ databases">
        <authorList>
            <consortium name="ENA_rothamsted_submissions"/>
            <consortium name="culmorum"/>
            <person name="King R."/>
        </authorList>
    </citation>
    <scope>NUCLEOTIDE SEQUENCE</scope>
</reference>
<dbReference type="SUPFAM" id="SSF53092">
    <property type="entry name" value="Creatinase/prolidase N-terminal domain"/>
    <property type="match status" value="1"/>
</dbReference>
<evidence type="ECO:0000259" key="1">
    <source>
        <dbReference type="Pfam" id="PF01321"/>
    </source>
</evidence>
<dbReference type="AlphaFoldDB" id="A0A9N9R6T7"/>
<proteinExistence type="predicted"/>
<reference evidence="2" key="1">
    <citation type="submission" date="2021-12" db="EMBL/GenBank/DDBJ databases">
        <authorList>
            <person name="King R."/>
        </authorList>
    </citation>
    <scope>NUCLEOTIDE SEQUENCE</scope>
</reference>
<protein>
    <recommendedName>
        <fullName evidence="1">Creatinase N-terminal domain-containing protein</fullName>
    </recommendedName>
</protein>